<feature type="region of interest" description="Disordered" evidence="1">
    <location>
        <begin position="15"/>
        <end position="103"/>
    </location>
</feature>
<reference evidence="3 4" key="1">
    <citation type="submission" date="2018-11" db="EMBL/GenBank/DDBJ databases">
        <authorList>
            <person name="Li F."/>
        </authorList>
    </citation>
    <scope>NUCLEOTIDE SEQUENCE [LARGE SCALE GENOMIC DNA]</scope>
    <source>
        <strain evidence="3 4">Gsoil 097</strain>
    </source>
</reference>
<organism evidence="3 4">
    <name type="scientific">Nocardioides marmoriginsengisoli</name>
    <dbReference type="NCBI Taxonomy" id="661483"/>
    <lineage>
        <taxon>Bacteria</taxon>
        <taxon>Bacillati</taxon>
        <taxon>Actinomycetota</taxon>
        <taxon>Actinomycetes</taxon>
        <taxon>Propionibacteriales</taxon>
        <taxon>Nocardioidaceae</taxon>
        <taxon>Nocardioides</taxon>
    </lineage>
</organism>
<dbReference type="EMBL" id="RJSE01000009">
    <property type="protein sequence ID" value="RNL60786.1"/>
    <property type="molecule type" value="Genomic_DNA"/>
</dbReference>
<name>A0A3N0CCL1_9ACTN</name>
<dbReference type="AlphaFoldDB" id="A0A3N0CCL1"/>
<feature type="chain" id="PRO_5038619471" evidence="2">
    <location>
        <begin position="20"/>
        <end position="122"/>
    </location>
</feature>
<keyword evidence="2" id="KW-0732">Signal</keyword>
<accession>A0A3N0CCL1</accession>
<keyword evidence="4" id="KW-1185">Reference proteome</keyword>
<feature type="compositionally biased region" description="Pro residues" evidence="1">
    <location>
        <begin position="29"/>
        <end position="66"/>
    </location>
</feature>
<evidence type="ECO:0000313" key="4">
    <source>
        <dbReference type="Proteomes" id="UP000267128"/>
    </source>
</evidence>
<evidence type="ECO:0000256" key="2">
    <source>
        <dbReference type="SAM" id="SignalP"/>
    </source>
</evidence>
<feature type="compositionally biased region" description="Low complexity" evidence="1">
    <location>
        <begin position="67"/>
        <end position="76"/>
    </location>
</feature>
<feature type="signal peptide" evidence="2">
    <location>
        <begin position="1"/>
        <end position="19"/>
    </location>
</feature>
<comment type="caution">
    <text evidence="3">The sequence shown here is derived from an EMBL/GenBank/DDBJ whole genome shotgun (WGS) entry which is preliminary data.</text>
</comment>
<sequence length="122" mass="12279">MLRLAVLAGLGFAASKALRGSAGTTPAATPAPVPTPTPAPAPKAEVAPPPAVEIPTSPVEPDPVPEPTAEASAPAEPDAESIARLEDEAPLADVPAPEVPADSLTSFFDDVLTENEEAKRQG</sequence>
<gene>
    <name evidence="3" type="ORF">EFK50_21070</name>
</gene>
<protein>
    <submittedName>
        <fullName evidence="3">Uncharacterized protein</fullName>
    </submittedName>
</protein>
<dbReference type="Proteomes" id="UP000267128">
    <property type="component" value="Unassembled WGS sequence"/>
</dbReference>
<proteinExistence type="predicted"/>
<evidence type="ECO:0000256" key="1">
    <source>
        <dbReference type="SAM" id="MobiDB-lite"/>
    </source>
</evidence>
<evidence type="ECO:0000313" key="3">
    <source>
        <dbReference type="EMBL" id="RNL60786.1"/>
    </source>
</evidence>